<evidence type="ECO:0000313" key="1">
    <source>
        <dbReference type="EMBL" id="MEM5537601.1"/>
    </source>
</evidence>
<accession>A0ABU9TVY6</accession>
<dbReference type="Proteomes" id="UP001449225">
    <property type="component" value="Unassembled WGS sequence"/>
</dbReference>
<sequence length="383" mass="42508">MDSFYQALDGFSNTAEIVDDHHYKPVPDDWLISVVDVRGSTEAIKAGRYRDINFMGAAAITSHLNLISRDLPFMFGGDGAVLLIKESMSDAATKVLQSLSCHAKEVFDLELHTGLVPVRTIRAMGRDVKMAKYLSGESPPQAMFKGGGVSLAESLVKASDHYRVAATCVFSKEDVFAGLSCRWKPIPSSTGVTLSVLVQPLALDDEKTVKQVITEFERILGQPLSNLNPINMQQARYEPFFKNLRRQLSISDVGVSKVFLMALFEVVITVPLFRFGCYKYFSRLKNYMETIPTHCDFHKYDDTLRMVINCSDQEHKALANYLEQHYEQGQLVFGISASDAAQMTCHVESLADGEHLHFIDGSDGGYAMAAQGLKKQLLAVDQA</sequence>
<dbReference type="RefSeq" id="WP_342854890.1">
    <property type="nucleotide sequence ID" value="NZ_JBBMRA010000016.1"/>
</dbReference>
<dbReference type="Pfam" id="PF11294">
    <property type="entry name" value="DUF3095"/>
    <property type="match status" value="1"/>
</dbReference>
<evidence type="ECO:0000313" key="2">
    <source>
        <dbReference type="Proteomes" id="UP001449225"/>
    </source>
</evidence>
<dbReference type="InterPro" id="IPR021445">
    <property type="entry name" value="DUF3095"/>
</dbReference>
<reference evidence="1 2" key="1">
    <citation type="submission" date="2024-03" db="EMBL/GenBank/DDBJ databases">
        <title>Community enrichment and isolation of bacterial strains for fucoidan degradation.</title>
        <authorList>
            <person name="Sichert A."/>
        </authorList>
    </citation>
    <scope>NUCLEOTIDE SEQUENCE [LARGE SCALE GENOMIC DNA]</scope>
    <source>
        <strain evidence="1 2">AS76</strain>
    </source>
</reference>
<keyword evidence="2" id="KW-1185">Reference proteome</keyword>
<proteinExistence type="predicted"/>
<organism evidence="1 2">
    <name type="scientific">Neptuniibacter pectenicola</name>
    <dbReference type="NCBI Taxonomy" id="1806669"/>
    <lineage>
        <taxon>Bacteria</taxon>
        <taxon>Pseudomonadati</taxon>
        <taxon>Pseudomonadota</taxon>
        <taxon>Gammaproteobacteria</taxon>
        <taxon>Oceanospirillales</taxon>
        <taxon>Oceanospirillaceae</taxon>
        <taxon>Neptuniibacter</taxon>
    </lineage>
</organism>
<protein>
    <submittedName>
        <fullName evidence="1">DUF3095 family protein</fullName>
    </submittedName>
</protein>
<comment type="caution">
    <text evidence="1">The sequence shown here is derived from an EMBL/GenBank/DDBJ whole genome shotgun (WGS) entry which is preliminary data.</text>
</comment>
<name>A0ABU9TVY6_9GAMM</name>
<dbReference type="EMBL" id="JBBMRA010000016">
    <property type="protein sequence ID" value="MEM5537601.1"/>
    <property type="molecule type" value="Genomic_DNA"/>
</dbReference>
<gene>
    <name evidence="1" type="ORF">WNY58_14520</name>
</gene>